<dbReference type="InterPro" id="IPR022267">
    <property type="entry name" value="Asp2"/>
</dbReference>
<dbReference type="SUPFAM" id="SSF53474">
    <property type="entry name" value="alpha/beta-Hydrolases"/>
    <property type="match status" value="1"/>
</dbReference>
<dbReference type="Proteomes" id="UP001056164">
    <property type="component" value="Chromosome"/>
</dbReference>
<dbReference type="NCBIfam" id="TIGR03712">
    <property type="entry name" value="acc_sec_asp2"/>
    <property type="match status" value="1"/>
</dbReference>
<dbReference type="InterPro" id="IPR029058">
    <property type="entry name" value="AB_hydrolase_fold"/>
</dbReference>
<dbReference type="Pfam" id="PF16929">
    <property type="entry name" value="Asp2"/>
    <property type="match status" value="1"/>
</dbReference>
<reference evidence="1" key="1">
    <citation type="submission" date="2022-05" db="EMBL/GenBank/DDBJ databases">
        <authorList>
            <person name="Oliphant S.A."/>
            <person name="Watson-Haigh N.S."/>
            <person name="Sumby K.M."/>
            <person name="Gardner J.M."/>
            <person name="Jiranek V."/>
        </authorList>
    </citation>
    <scope>NUCLEOTIDE SEQUENCE</scope>
    <source>
        <strain evidence="1">KI4_A6</strain>
    </source>
</reference>
<organism evidence="1 2">
    <name type="scientific">Fructilactobacillus carniphilus</name>
    <dbReference type="NCBI Taxonomy" id="2940297"/>
    <lineage>
        <taxon>Bacteria</taxon>
        <taxon>Bacillati</taxon>
        <taxon>Bacillota</taxon>
        <taxon>Bacilli</taxon>
        <taxon>Lactobacillales</taxon>
        <taxon>Lactobacillaceae</taxon>
        <taxon>Fructilactobacillus</taxon>
    </lineage>
</organism>
<accession>A0ABY5BU42</accession>
<proteinExistence type="predicted"/>
<gene>
    <name evidence="1" type="primary">asp2</name>
    <name evidence="1" type="ORF">M3M37_03960</name>
</gene>
<name>A0ABY5BU42_9LACO</name>
<evidence type="ECO:0000313" key="1">
    <source>
        <dbReference type="EMBL" id="USS90020.1"/>
    </source>
</evidence>
<evidence type="ECO:0000313" key="2">
    <source>
        <dbReference type="Proteomes" id="UP001056164"/>
    </source>
</evidence>
<sequence>MAKPKFVTPVIHVGQDDYTQEAEYFTPDYEYYQSDDDALDQEILEGQPLFKANGKLNGKYRNAVFILDAGFPWFLNDRVMEQLPANQILMQSNLNLSETTRSLLKLKGAFEFNPHDPQRLIGDIQRFFYYDPDGYRFSPQAWHYNWDQIQSVSQRGNVYHQINLKPTDDWQLIMSPMDSFYLPLKMANKVALEYHLGPENELALKLIQIDADTKEVLRSSFISGNELQTSIDVIGTERPTFFQVLLYARGKGQLEVGNLHVRRARGPYGEMMPNDWVISDQKQHGSTGVYFDAGDMKPPLNVYFAGYRTKEGYEGRRMMQNFGAPFLLISDWRLEGGAFYMGDTEFEQQIVNIIKQTLQKLNFKDSDLILSGMSMGTFGAMYYGSRLNPAGIVLGKPLAELGTIAQNGRVKRPNDFRTGEDMQLYYEPDLSDQSSHDLDQRYWHNLEQGELSNTTLAIAYMLQDDYNKDAYQGIRDRFIGLNPNGKLLAKGFEGRHNDQTGPIVEWFQRQYWYLLSQFGRKQPRKPQTTNLKKKQRRGS</sequence>
<keyword evidence="2" id="KW-1185">Reference proteome</keyword>
<protein>
    <submittedName>
        <fullName evidence="1">Accessory Sec system protein Asp2</fullName>
    </submittedName>
</protein>
<dbReference type="RefSeq" id="WP_252794280.1">
    <property type="nucleotide sequence ID" value="NZ_CP097121.1"/>
</dbReference>
<dbReference type="EMBL" id="CP097121">
    <property type="protein sequence ID" value="USS90020.1"/>
    <property type="molecule type" value="Genomic_DNA"/>
</dbReference>